<protein>
    <recommendedName>
        <fullName evidence="6">Pentatricopeptide repeat-containing protein</fullName>
    </recommendedName>
</protein>
<accession>A0AAV1SK26</accession>
<dbReference type="InterPro" id="IPR002885">
    <property type="entry name" value="PPR_rpt"/>
</dbReference>
<evidence type="ECO:0000256" key="2">
    <source>
        <dbReference type="ARBA" id="ARBA00022737"/>
    </source>
</evidence>
<dbReference type="PANTHER" id="PTHR45717">
    <property type="entry name" value="OS12G0527900 PROTEIN"/>
    <property type="match status" value="1"/>
</dbReference>
<dbReference type="AlphaFoldDB" id="A0AAV1SK26"/>
<gene>
    <name evidence="4" type="ORF">DCAF_LOCUS23341</name>
</gene>
<evidence type="ECO:0000313" key="4">
    <source>
        <dbReference type="EMBL" id="CAK7350602.1"/>
    </source>
</evidence>
<evidence type="ECO:0008006" key="6">
    <source>
        <dbReference type="Google" id="ProtNLM"/>
    </source>
</evidence>
<dbReference type="GO" id="GO:0005739">
    <property type="term" value="C:mitochondrion"/>
    <property type="evidence" value="ECO:0007669"/>
    <property type="project" value="TreeGrafter"/>
</dbReference>
<evidence type="ECO:0000256" key="3">
    <source>
        <dbReference type="PROSITE-ProRule" id="PRU00708"/>
    </source>
</evidence>
<dbReference type="EMBL" id="CAWUPB010001184">
    <property type="protein sequence ID" value="CAK7350602.1"/>
    <property type="molecule type" value="Genomic_DNA"/>
</dbReference>
<dbReference type="Pfam" id="PF13041">
    <property type="entry name" value="PPR_2"/>
    <property type="match status" value="1"/>
</dbReference>
<dbReference type="Pfam" id="PF01535">
    <property type="entry name" value="PPR"/>
    <property type="match status" value="3"/>
</dbReference>
<dbReference type="PROSITE" id="PS51375">
    <property type="entry name" value="PPR"/>
    <property type="match status" value="2"/>
</dbReference>
<keyword evidence="5" id="KW-1185">Reference proteome</keyword>
<evidence type="ECO:0000256" key="1">
    <source>
        <dbReference type="ARBA" id="ARBA00007626"/>
    </source>
</evidence>
<dbReference type="GO" id="GO:0003729">
    <property type="term" value="F:mRNA binding"/>
    <property type="evidence" value="ECO:0007669"/>
    <property type="project" value="UniProtKB-ARBA"/>
</dbReference>
<dbReference type="PANTHER" id="PTHR45717:SF57">
    <property type="entry name" value="PENTACOTRIPEPTIDE-REPEAT REGION OF PRORP DOMAIN-CONTAINING PROTEIN"/>
    <property type="match status" value="1"/>
</dbReference>
<reference evidence="4 5" key="1">
    <citation type="submission" date="2024-01" db="EMBL/GenBank/DDBJ databases">
        <authorList>
            <person name="Waweru B."/>
        </authorList>
    </citation>
    <scope>NUCLEOTIDE SEQUENCE [LARGE SCALE GENOMIC DNA]</scope>
</reference>
<comment type="similarity">
    <text evidence="1">Belongs to the PPR family. P subfamily.</text>
</comment>
<dbReference type="NCBIfam" id="TIGR00756">
    <property type="entry name" value="PPR"/>
    <property type="match status" value="2"/>
</dbReference>
<name>A0AAV1SK26_9ROSI</name>
<evidence type="ECO:0000313" key="5">
    <source>
        <dbReference type="Proteomes" id="UP001314170"/>
    </source>
</evidence>
<dbReference type="Gene3D" id="1.25.40.10">
    <property type="entry name" value="Tetratricopeptide repeat domain"/>
    <property type="match status" value="2"/>
</dbReference>
<proteinExistence type="inferred from homology"/>
<comment type="caution">
    <text evidence="4">The sequence shown here is derived from an EMBL/GenBank/DDBJ whole genome shotgun (WGS) entry which is preliminary data.</text>
</comment>
<sequence length="460" mass="52735">MKLSLYGKSHVRSILASQHVSTHFFSSIAQDRLYRRISPIGDPNISVTPVLDQWVRQGNSVTKSELQLIIKELRIYKRFKHALEDVEKAEVTFKKLTDIVVMRSPLVFNILMNLYLQTGNNEKLDALMSEMESKGIPFDQYTFSIRLTAFAANSDIEGMDKILERMELNEEVAPDWNTYGIAADGYLKAGQVEKAMTMLKKLEERITEKTKSIALDTLLKFYARTGNKEELYRIWKLYEKRDKIYNKGYMSMISSLLMLDDIEAAEMIFKEWESRNLSYDFRVPNILINAYCRKNLLAKAESLIDHAITKGSEPSVDAWYSLASGYLEDNHIPMAKEAMKKAILVCPLGWKPSKETLTTFLEYLEGKGDQSKAEEFVELLRTESIFSPVVHNRLLTYIKGGKSQSDVLIGTPSAGTIRWPMRCFLKFYDDVEDVRTGVGLFVMLEFEFVLLLNLHGLKGL</sequence>
<feature type="repeat" description="PPR" evidence="3">
    <location>
        <begin position="104"/>
        <end position="138"/>
    </location>
</feature>
<keyword evidence="2" id="KW-0677">Repeat</keyword>
<organism evidence="4 5">
    <name type="scientific">Dovyalis caffra</name>
    <dbReference type="NCBI Taxonomy" id="77055"/>
    <lineage>
        <taxon>Eukaryota</taxon>
        <taxon>Viridiplantae</taxon>
        <taxon>Streptophyta</taxon>
        <taxon>Embryophyta</taxon>
        <taxon>Tracheophyta</taxon>
        <taxon>Spermatophyta</taxon>
        <taxon>Magnoliopsida</taxon>
        <taxon>eudicotyledons</taxon>
        <taxon>Gunneridae</taxon>
        <taxon>Pentapetalae</taxon>
        <taxon>rosids</taxon>
        <taxon>fabids</taxon>
        <taxon>Malpighiales</taxon>
        <taxon>Salicaceae</taxon>
        <taxon>Flacourtieae</taxon>
        <taxon>Dovyalis</taxon>
    </lineage>
</organism>
<feature type="repeat" description="PPR" evidence="3">
    <location>
        <begin position="280"/>
        <end position="314"/>
    </location>
</feature>
<dbReference type="SUPFAM" id="SSF48452">
    <property type="entry name" value="TPR-like"/>
    <property type="match status" value="1"/>
</dbReference>
<dbReference type="Proteomes" id="UP001314170">
    <property type="component" value="Unassembled WGS sequence"/>
</dbReference>
<dbReference type="InterPro" id="IPR011990">
    <property type="entry name" value="TPR-like_helical_dom_sf"/>
</dbReference>